<protein>
    <submittedName>
        <fullName evidence="5">Aldo keto reductase</fullName>
    </submittedName>
</protein>
<keyword evidence="1" id="KW-0521">NADP</keyword>
<dbReference type="PANTHER" id="PTHR43364:SF7">
    <property type="entry name" value="NADP-DEPENDENT OXIDOREDUCTASE DOMAIN-CONTAINING PROTEIN-RELATED"/>
    <property type="match status" value="1"/>
</dbReference>
<evidence type="ECO:0000259" key="4">
    <source>
        <dbReference type="Pfam" id="PF00248"/>
    </source>
</evidence>
<dbReference type="SUPFAM" id="SSF51430">
    <property type="entry name" value="NAD(P)-linked oxidoreductase"/>
    <property type="match status" value="1"/>
</dbReference>
<evidence type="ECO:0000256" key="1">
    <source>
        <dbReference type="ARBA" id="ARBA00022857"/>
    </source>
</evidence>
<feature type="compositionally biased region" description="Gly residues" evidence="3">
    <location>
        <begin position="215"/>
        <end position="225"/>
    </location>
</feature>
<evidence type="ECO:0000313" key="6">
    <source>
        <dbReference type="Proteomes" id="UP000053558"/>
    </source>
</evidence>
<dbReference type="InterPro" id="IPR036812">
    <property type="entry name" value="NAD(P)_OxRdtase_dom_sf"/>
</dbReference>
<proteinExistence type="inferred from homology"/>
<dbReference type="InterPro" id="IPR023210">
    <property type="entry name" value="NADP_OxRdtase_dom"/>
</dbReference>
<comment type="caution">
    <text evidence="5">The sequence shown here is derived from an EMBL/GenBank/DDBJ whole genome shotgun (WGS) entry which is preliminary data.</text>
</comment>
<evidence type="ECO:0000256" key="2">
    <source>
        <dbReference type="ARBA" id="ARBA00038157"/>
    </source>
</evidence>
<feature type="domain" description="NADP-dependent oxidoreductase" evidence="4">
    <location>
        <begin position="133"/>
        <end position="214"/>
    </location>
</feature>
<reference evidence="6" key="1">
    <citation type="journal article" date="2012" name="Science">
        <title>The Paleozoic origin of enzymatic lignin decomposition reconstructed from 31 fungal genomes.</title>
        <authorList>
            <person name="Floudas D."/>
            <person name="Binder M."/>
            <person name="Riley R."/>
            <person name="Barry K."/>
            <person name="Blanchette R.A."/>
            <person name="Henrissat B."/>
            <person name="Martinez A.T."/>
            <person name="Otillar R."/>
            <person name="Spatafora J.W."/>
            <person name="Yadav J.S."/>
            <person name="Aerts A."/>
            <person name="Benoit I."/>
            <person name="Boyd A."/>
            <person name="Carlson A."/>
            <person name="Copeland A."/>
            <person name="Coutinho P.M."/>
            <person name="de Vries R.P."/>
            <person name="Ferreira P."/>
            <person name="Findley K."/>
            <person name="Foster B."/>
            <person name="Gaskell J."/>
            <person name="Glotzer D."/>
            <person name="Gorecki P."/>
            <person name="Heitman J."/>
            <person name="Hesse C."/>
            <person name="Hori C."/>
            <person name="Igarashi K."/>
            <person name="Jurgens J.A."/>
            <person name="Kallen N."/>
            <person name="Kersten P."/>
            <person name="Kohler A."/>
            <person name="Kuees U."/>
            <person name="Kumar T.K.A."/>
            <person name="Kuo A."/>
            <person name="LaButti K."/>
            <person name="Larrondo L.F."/>
            <person name="Lindquist E."/>
            <person name="Ling A."/>
            <person name="Lombard V."/>
            <person name="Lucas S."/>
            <person name="Lundell T."/>
            <person name="Martin R."/>
            <person name="McLaughlin D.J."/>
            <person name="Morgenstern I."/>
            <person name="Morin E."/>
            <person name="Murat C."/>
            <person name="Nagy L.G."/>
            <person name="Nolan M."/>
            <person name="Ohm R.A."/>
            <person name="Patyshakuliyeva A."/>
            <person name="Rokas A."/>
            <person name="Ruiz-Duenas F.J."/>
            <person name="Sabat G."/>
            <person name="Salamov A."/>
            <person name="Samejima M."/>
            <person name="Schmutz J."/>
            <person name="Slot J.C."/>
            <person name="St John F."/>
            <person name="Stenlid J."/>
            <person name="Sun H."/>
            <person name="Sun S."/>
            <person name="Syed K."/>
            <person name="Tsang A."/>
            <person name="Wiebenga A."/>
            <person name="Young D."/>
            <person name="Pisabarro A."/>
            <person name="Eastwood D.C."/>
            <person name="Martin F."/>
            <person name="Cullen D."/>
            <person name="Grigoriev I.V."/>
            <person name="Hibbett D.S."/>
        </authorList>
    </citation>
    <scope>NUCLEOTIDE SEQUENCE [LARGE SCALE GENOMIC DNA]</scope>
    <source>
        <strain evidence="6">RWD-64-598 SS2</strain>
    </source>
</reference>
<keyword evidence="6" id="KW-1185">Reference proteome</keyword>
<dbReference type="OMA" id="ISETPAW"/>
<evidence type="ECO:0000313" key="5">
    <source>
        <dbReference type="EMBL" id="EIW83749.1"/>
    </source>
</evidence>
<gene>
    <name evidence="5" type="ORF">CONPUDRAFT_163055</name>
</gene>
<comment type="similarity">
    <text evidence="2">Belongs to the aldo/keto reductase family. Aldo/keto reductase 2 subfamily.</text>
</comment>
<dbReference type="PANTHER" id="PTHR43364">
    <property type="entry name" value="NADH-SPECIFIC METHYLGLYOXAL REDUCTASE-RELATED"/>
    <property type="match status" value="1"/>
</dbReference>
<evidence type="ECO:0000256" key="3">
    <source>
        <dbReference type="SAM" id="MobiDB-lite"/>
    </source>
</evidence>
<name>A0A5M3MX73_CONPW</name>
<dbReference type="GeneID" id="19204842"/>
<dbReference type="Pfam" id="PF00248">
    <property type="entry name" value="Aldo_ket_red"/>
    <property type="match status" value="2"/>
</dbReference>
<dbReference type="EMBL" id="JH711575">
    <property type="protein sequence ID" value="EIW83749.1"/>
    <property type="molecule type" value="Genomic_DNA"/>
</dbReference>
<dbReference type="OrthoDB" id="48988at2759"/>
<feature type="domain" description="NADP-dependent oxidoreductase" evidence="4">
    <location>
        <begin position="43"/>
        <end position="110"/>
    </location>
</feature>
<dbReference type="Gene3D" id="3.20.20.100">
    <property type="entry name" value="NADP-dependent oxidoreductase domain"/>
    <property type="match status" value="2"/>
</dbReference>
<organism evidence="5 6">
    <name type="scientific">Coniophora puteana (strain RWD-64-598)</name>
    <name type="common">Brown rot fungus</name>
    <dbReference type="NCBI Taxonomy" id="741705"/>
    <lineage>
        <taxon>Eukaryota</taxon>
        <taxon>Fungi</taxon>
        <taxon>Dikarya</taxon>
        <taxon>Basidiomycota</taxon>
        <taxon>Agaricomycotina</taxon>
        <taxon>Agaricomycetes</taxon>
        <taxon>Agaricomycetidae</taxon>
        <taxon>Boletales</taxon>
        <taxon>Coniophorineae</taxon>
        <taxon>Coniophoraceae</taxon>
        <taxon>Coniophora</taxon>
    </lineage>
</organism>
<dbReference type="InterPro" id="IPR050523">
    <property type="entry name" value="AKR_Detox_Biosynth"/>
</dbReference>
<accession>A0A5M3MX73</accession>
<dbReference type="RefSeq" id="XP_007765656.1">
    <property type="nucleotide sequence ID" value="XM_007767466.1"/>
</dbReference>
<feature type="region of interest" description="Disordered" evidence="3">
    <location>
        <begin position="202"/>
        <end position="225"/>
    </location>
</feature>
<dbReference type="Proteomes" id="UP000053558">
    <property type="component" value="Unassembled WGS sequence"/>
</dbReference>
<sequence>MTQLVMQDIADNPRFEGCQSEDVKLEVACRLPRRILPTPGLGEEFSFRLLDAFFDAGGNFIDTANNYQDQSSEEFIGEWAEKRGIRNELVIVTKYTSNYVSRDGKTTQRVLFSGNNYKLTAISVEASLPKLRKVLYLGVSDTPAWVVSKTNQYARDHGLSEFIICQGARNVMPRDFEREIIPMARQERTALAPWNVINGGKLRSDEEEEKRRQTGEGGRTIASGG</sequence>
<dbReference type="KEGG" id="cput:CONPUDRAFT_163055"/>
<dbReference type="AlphaFoldDB" id="A0A5M3MX73"/>